<dbReference type="GO" id="GO:0003911">
    <property type="term" value="F:DNA ligase (NAD+) activity"/>
    <property type="evidence" value="ECO:0007669"/>
    <property type="project" value="UniProtKB-UniRule"/>
</dbReference>
<dbReference type="PANTHER" id="PTHR47810">
    <property type="entry name" value="DNA LIGASE"/>
    <property type="match status" value="1"/>
</dbReference>
<dbReference type="Proteomes" id="UP001164632">
    <property type="component" value="Chromosome"/>
</dbReference>
<dbReference type="Gene3D" id="2.40.50.140">
    <property type="entry name" value="Nucleic acid-binding proteins"/>
    <property type="match status" value="1"/>
</dbReference>
<dbReference type="GO" id="GO:0006281">
    <property type="term" value="P:DNA repair"/>
    <property type="evidence" value="ECO:0007669"/>
    <property type="project" value="UniProtKB-KW"/>
</dbReference>
<dbReference type="Pfam" id="PF01653">
    <property type="entry name" value="DNA_ligase_aden"/>
    <property type="match status" value="1"/>
</dbReference>
<feature type="domain" description="NAD-dependent DNA ligase N-terminal" evidence="9">
    <location>
        <begin position="27"/>
        <end position="424"/>
    </location>
</feature>
<evidence type="ECO:0000313" key="10">
    <source>
        <dbReference type="EMBL" id="WAE52296.1"/>
    </source>
</evidence>
<protein>
    <recommendedName>
        <fullName evidence="7">DNA ligase B</fullName>
        <ecNumber evidence="7">6.5.1.2</ecNumber>
    </recommendedName>
    <alternativeName>
        <fullName evidence="7">Polydeoxyribonucleotide synthase [NAD(+)] B</fullName>
    </alternativeName>
</protein>
<comment type="similarity">
    <text evidence="7">Belongs to the NAD-dependent DNA ligase family. LigB subfamily.</text>
</comment>
<dbReference type="SUPFAM" id="SSF56091">
    <property type="entry name" value="DNA ligase/mRNA capping enzyme, catalytic domain"/>
    <property type="match status" value="1"/>
</dbReference>
<feature type="active site" description="N6-AMP-lysine intermediate" evidence="7">
    <location>
        <position position="123"/>
    </location>
</feature>
<dbReference type="PANTHER" id="PTHR47810:SF1">
    <property type="entry name" value="DNA LIGASE B"/>
    <property type="match status" value="1"/>
</dbReference>
<evidence type="ECO:0000256" key="2">
    <source>
        <dbReference type="ARBA" id="ARBA00022705"/>
    </source>
</evidence>
<feature type="signal peptide" evidence="8">
    <location>
        <begin position="1"/>
        <end position="18"/>
    </location>
</feature>
<evidence type="ECO:0000256" key="4">
    <source>
        <dbReference type="ARBA" id="ARBA00023027"/>
    </source>
</evidence>
<gene>
    <name evidence="7 10" type="primary">ligB</name>
    <name evidence="10" type="ORF">OSV15_21980</name>
</gene>
<proteinExistence type="inferred from homology"/>
<accession>A0AA47E164</accession>
<dbReference type="InterPro" id="IPR010994">
    <property type="entry name" value="RuvA_2-like"/>
</dbReference>
<dbReference type="EC" id="6.5.1.2" evidence="7"/>
<organism evidence="10 11">
    <name type="scientific">Stutzerimonas frequens</name>
    <dbReference type="NCBI Taxonomy" id="2968969"/>
    <lineage>
        <taxon>Bacteria</taxon>
        <taxon>Pseudomonadati</taxon>
        <taxon>Pseudomonadota</taxon>
        <taxon>Gammaproteobacteria</taxon>
        <taxon>Pseudomonadales</taxon>
        <taxon>Pseudomonadaceae</taxon>
        <taxon>Stutzerimonas</taxon>
    </lineage>
</organism>
<dbReference type="SMART" id="SM00532">
    <property type="entry name" value="LIGANc"/>
    <property type="match status" value="1"/>
</dbReference>
<dbReference type="InterPro" id="IPR013840">
    <property type="entry name" value="DNAligase_N"/>
</dbReference>
<evidence type="ECO:0000313" key="11">
    <source>
        <dbReference type="Proteomes" id="UP001164632"/>
    </source>
</evidence>
<reference evidence="10" key="1">
    <citation type="submission" date="2022-11" db="EMBL/GenBank/DDBJ databases">
        <title>Genomic of Pseudomonas TF18.</title>
        <authorList>
            <person name="Liu T."/>
        </authorList>
    </citation>
    <scope>NUCLEOTIDE SEQUENCE</scope>
    <source>
        <strain evidence="10">TF18</strain>
    </source>
</reference>
<dbReference type="InterPro" id="IPR013839">
    <property type="entry name" value="DNAligase_adenylation"/>
</dbReference>
<dbReference type="InterPro" id="IPR033136">
    <property type="entry name" value="DNA_ligase_CS"/>
</dbReference>
<dbReference type="InterPro" id="IPR012340">
    <property type="entry name" value="NA-bd_OB-fold"/>
</dbReference>
<dbReference type="RefSeq" id="WP_267931414.1">
    <property type="nucleotide sequence ID" value="NZ_CP113257.1"/>
</dbReference>
<dbReference type="InterPro" id="IPR050326">
    <property type="entry name" value="NAD_dep_DNA_ligaseB"/>
</dbReference>
<keyword evidence="4 7" id="KW-0520">NAD</keyword>
<dbReference type="GO" id="GO:0006260">
    <property type="term" value="P:DNA replication"/>
    <property type="evidence" value="ECO:0007669"/>
    <property type="project" value="UniProtKB-KW"/>
</dbReference>
<dbReference type="HAMAP" id="MF_01587">
    <property type="entry name" value="DNA_ligase_B"/>
    <property type="match status" value="1"/>
</dbReference>
<dbReference type="NCBIfam" id="NF005987">
    <property type="entry name" value="PRK08097.1"/>
    <property type="match status" value="1"/>
</dbReference>
<dbReference type="Gene3D" id="3.30.470.30">
    <property type="entry name" value="DNA ligase/mRNA capping enzyme"/>
    <property type="match status" value="1"/>
</dbReference>
<evidence type="ECO:0000256" key="8">
    <source>
        <dbReference type="SAM" id="SignalP"/>
    </source>
</evidence>
<dbReference type="EMBL" id="CP113257">
    <property type="protein sequence ID" value="WAE52296.1"/>
    <property type="molecule type" value="Genomic_DNA"/>
</dbReference>
<dbReference type="Gene3D" id="1.10.150.20">
    <property type="entry name" value="5' to 3' exonuclease, C-terminal subdomain"/>
    <property type="match status" value="1"/>
</dbReference>
<dbReference type="SUPFAM" id="SSF47781">
    <property type="entry name" value="RuvA domain 2-like"/>
    <property type="match status" value="1"/>
</dbReference>
<comment type="catalytic activity">
    <reaction evidence="6 7">
        <text>NAD(+) + (deoxyribonucleotide)n-3'-hydroxyl + 5'-phospho-(deoxyribonucleotide)m = (deoxyribonucleotide)n+m + AMP + beta-nicotinamide D-nucleotide.</text>
        <dbReference type="EC" id="6.5.1.2"/>
    </reaction>
</comment>
<name>A0AA47E164_9GAMM</name>
<dbReference type="SUPFAM" id="SSF50249">
    <property type="entry name" value="Nucleic acid-binding proteins"/>
    <property type="match status" value="1"/>
</dbReference>
<evidence type="ECO:0000256" key="3">
    <source>
        <dbReference type="ARBA" id="ARBA00022763"/>
    </source>
</evidence>
<keyword evidence="5 7" id="KW-0234">DNA repair</keyword>
<dbReference type="InterPro" id="IPR004150">
    <property type="entry name" value="NAD_DNA_ligase_OB"/>
</dbReference>
<dbReference type="Gene3D" id="1.10.287.610">
    <property type="entry name" value="Helix hairpin bin"/>
    <property type="match status" value="1"/>
</dbReference>
<evidence type="ECO:0000256" key="7">
    <source>
        <dbReference type="HAMAP-Rule" id="MF_01587"/>
    </source>
</evidence>
<dbReference type="PROSITE" id="PS01056">
    <property type="entry name" value="DNA_LIGASE_N2"/>
    <property type="match status" value="1"/>
</dbReference>
<keyword evidence="1 7" id="KW-0436">Ligase</keyword>
<keyword evidence="3 7" id="KW-0227">DNA damage</keyword>
<sequence length="553" mass="61053">MPRLIALSLCLFTPVCLATCPTWDDARAQREIHQLQTQLAEWDDAYHRRGQSLVDDEIYDQSRARLHDWHLCFPSPLAAPDPLAGAGGPLRHPIRQTGLAKLADEQAVAAWIARREDLWIQPKVDGVAVTLVYRDGVLQQAISRGDGLTGQDWTANARRLAAIPARLALAGEVILQGELYWRMDQHVQATRGSAGARGRVAGAMASNSLGASTAAQIGLFVWDWPNGPAPMQTRLARLAELGFADSQALTLPVQSFKQAQHWREHWYRQALPFASDGVVLRQGQRPPAERWQAEPYWAAAWKYPLRKALTEVREVEFRIGRTGRITPLLQLVPVQLDGRRIRTLSLGSLERWRALDVRPGDRVAVALAGHSIPQLDSVAWRATERAAVAVPEPNRYHPHSCWRPLPGCEQQFLSRLVWLGGKQGLALDGIGAGSWQALLDAGLLPDLLAWLTLDAVTLQQVPGIGEARASKLATTFAQARKRPLAQWLKALGMPGKAPQVNLDWDALAARAPAQWQVEAGVGPARANQLQAFFREPELQALRERLRVVGIPGT</sequence>
<evidence type="ECO:0000259" key="9">
    <source>
        <dbReference type="SMART" id="SM00532"/>
    </source>
</evidence>
<evidence type="ECO:0000256" key="5">
    <source>
        <dbReference type="ARBA" id="ARBA00023204"/>
    </source>
</evidence>
<dbReference type="InterPro" id="IPR020923">
    <property type="entry name" value="DNA_ligase_B"/>
</dbReference>
<evidence type="ECO:0000256" key="6">
    <source>
        <dbReference type="ARBA" id="ARBA00034005"/>
    </source>
</evidence>
<feature type="chain" id="PRO_5041229277" description="DNA ligase B" evidence="8">
    <location>
        <begin position="19"/>
        <end position="553"/>
    </location>
</feature>
<keyword evidence="2 7" id="KW-0235">DNA replication</keyword>
<keyword evidence="8" id="KW-0732">Signal</keyword>
<comment type="function">
    <text evidence="7">Catalyzes the formation of phosphodiester linkages between 5'-phosphoryl and 3'-hydroxyl groups in double-stranded DNA using NAD as a coenzyme and as the energy source for the reaction.</text>
</comment>
<evidence type="ECO:0000256" key="1">
    <source>
        <dbReference type="ARBA" id="ARBA00022598"/>
    </source>
</evidence>
<dbReference type="AlphaFoldDB" id="A0AA47E164"/>
<dbReference type="Pfam" id="PF03120">
    <property type="entry name" value="OB_DNA_ligase"/>
    <property type="match status" value="1"/>
</dbReference>